<dbReference type="Proteomes" id="UP001596043">
    <property type="component" value="Unassembled WGS sequence"/>
</dbReference>
<organism evidence="2 3">
    <name type="scientific">Dokdonia ponticola</name>
    <dbReference type="NCBI Taxonomy" id="2041041"/>
    <lineage>
        <taxon>Bacteria</taxon>
        <taxon>Pseudomonadati</taxon>
        <taxon>Bacteroidota</taxon>
        <taxon>Flavobacteriia</taxon>
        <taxon>Flavobacteriales</taxon>
        <taxon>Flavobacteriaceae</taxon>
        <taxon>Dokdonia</taxon>
    </lineage>
</organism>
<feature type="domain" description="TPM" evidence="1">
    <location>
        <begin position="6"/>
        <end position="122"/>
    </location>
</feature>
<dbReference type="EMBL" id="JBHSFV010000004">
    <property type="protein sequence ID" value="MFC4633926.1"/>
    <property type="molecule type" value="Genomic_DNA"/>
</dbReference>
<gene>
    <name evidence="2" type="ORF">ACFO3O_08410</name>
</gene>
<keyword evidence="3" id="KW-1185">Reference proteome</keyword>
<dbReference type="RefSeq" id="WP_379978154.1">
    <property type="nucleotide sequence ID" value="NZ_JBHSFV010000004.1"/>
</dbReference>
<evidence type="ECO:0000313" key="2">
    <source>
        <dbReference type="EMBL" id="MFC4633926.1"/>
    </source>
</evidence>
<dbReference type="PANTHER" id="PTHR30373:SF8">
    <property type="entry name" value="BLL7265 PROTEIN"/>
    <property type="match status" value="1"/>
</dbReference>
<evidence type="ECO:0000259" key="1">
    <source>
        <dbReference type="Pfam" id="PF04536"/>
    </source>
</evidence>
<sequence length="146" mass="16643">MASTVEDFLTQTEEQEIVEAIRMAEINTSGEIRVHLERHTDLDPLTRAKEIFHILKMDNTKEENGVLIYIAVDDHRFAICGDRGINQKVPANFWEATRDTMSASFKKGHFKRGIIEGIQHAGELLSAYFPWKHGDNNELSNEITTS</sequence>
<name>A0ABV9HUV0_9FLAO</name>
<comment type="caution">
    <text evidence="2">The sequence shown here is derived from an EMBL/GenBank/DDBJ whole genome shotgun (WGS) entry which is preliminary data.</text>
</comment>
<evidence type="ECO:0000313" key="3">
    <source>
        <dbReference type="Proteomes" id="UP001596043"/>
    </source>
</evidence>
<dbReference type="Gene3D" id="3.10.310.50">
    <property type="match status" value="1"/>
</dbReference>
<proteinExistence type="predicted"/>
<reference evidence="3" key="1">
    <citation type="journal article" date="2019" name="Int. J. Syst. Evol. Microbiol.">
        <title>The Global Catalogue of Microorganisms (GCM) 10K type strain sequencing project: providing services to taxonomists for standard genome sequencing and annotation.</title>
        <authorList>
            <consortium name="The Broad Institute Genomics Platform"/>
            <consortium name="The Broad Institute Genome Sequencing Center for Infectious Disease"/>
            <person name="Wu L."/>
            <person name="Ma J."/>
        </authorList>
    </citation>
    <scope>NUCLEOTIDE SEQUENCE [LARGE SCALE GENOMIC DNA]</scope>
    <source>
        <strain evidence="3">YJ-61-S</strain>
    </source>
</reference>
<dbReference type="PANTHER" id="PTHR30373">
    <property type="entry name" value="UPF0603 PROTEIN YGCG"/>
    <property type="match status" value="1"/>
</dbReference>
<accession>A0ABV9HUV0</accession>
<protein>
    <submittedName>
        <fullName evidence="2">TPM domain-containing protein</fullName>
    </submittedName>
</protein>
<dbReference type="InterPro" id="IPR007621">
    <property type="entry name" value="TPM_dom"/>
</dbReference>
<dbReference type="Pfam" id="PF04536">
    <property type="entry name" value="TPM_phosphatase"/>
    <property type="match status" value="1"/>
</dbReference>